<proteinExistence type="predicted"/>
<dbReference type="SMART" id="SM00530">
    <property type="entry name" value="HTH_XRE"/>
    <property type="match status" value="1"/>
</dbReference>
<dbReference type="InterPro" id="IPR010982">
    <property type="entry name" value="Lambda_DNA-bd_dom_sf"/>
</dbReference>
<name>A0A367EGL0_9ACTN</name>
<dbReference type="PROSITE" id="PS50943">
    <property type="entry name" value="HTH_CROC1"/>
    <property type="match status" value="1"/>
</dbReference>
<dbReference type="Proteomes" id="UP000253507">
    <property type="component" value="Unassembled WGS sequence"/>
</dbReference>
<dbReference type="SUPFAM" id="SSF47413">
    <property type="entry name" value="lambda repressor-like DNA-binding domains"/>
    <property type="match status" value="1"/>
</dbReference>
<dbReference type="RefSeq" id="WP_114016872.1">
    <property type="nucleotide sequence ID" value="NZ_QOIM01000037.1"/>
</dbReference>
<dbReference type="EMBL" id="QOIM01000037">
    <property type="protein sequence ID" value="RCG17181.1"/>
    <property type="molecule type" value="Genomic_DNA"/>
</dbReference>
<evidence type="ECO:0000313" key="2">
    <source>
        <dbReference type="EMBL" id="RCG17181.1"/>
    </source>
</evidence>
<gene>
    <name evidence="2" type="ORF">DQ392_19320</name>
</gene>
<feature type="domain" description="HTH cro/C1-type" evidence="1">
    <location>
        <begin position="19"/>
        <end position="75"/>
    </location>
</feature>
<dbReference type="AlphaFoldDB" id="A0A367EGL0"/>
<dbReference type="Pfam" id="PF13560">
    <property type="entry name" value="HTH_31"/>
    <property type="match status" value="1"/>
</dbReference>
<evidence type="ECO:0000259" key="1">
    <source>
        <dbReference type="PROSITE" id="PS50943"/>
    </source>
</evidence>
<accession>A0A367EGL0</accession>
<sequence length="423" mass="45251">MPSQKPEFAAGGLSVGDRVRALREARGMTRAVLAGLCGRGPDWLKKIEAGERDLDSYTLLLRLAAALQLSDLSALTGAEGIAQPVPLGRLSHPAMPEIWSAVMLRGVVPEGTPPEGVDVAALRGRVDQTWRLWHTSARNRTEVGALLPALIRDAETAARSANGAGRRRPALVALSDTYRLVGQATAYVAPAELAWVVADRALAAARQADDPVAIAAAAWNMGNVLRETSYPEEALRTVTEAAELLSPHLDDASEGTGPEHERRGVYGALQLHAAVTCAREGREGDAWRYWDTGDRAARSLPPAYVHPSTVFSRANVRFHAVSVATDLRTCGKALSLADDIDPDTMPSTERRARLWVEVARGHLQRGDATAALHVMQKAHAIGAETVRYTPAARTATAELWRRAPRALRTEAGELASAVGVAVA</sequence>
<keyword evidence="3" id="KW-1185">Reference proteome</keyword>
<dbReference type="GO" id="GO:0003677">
    <property type="term" value="F:DNA binding"/>
    <property type="evidence" value="ECO:0007669"/>
    <property type="project" value="InterPro"/>
</dbReference>
<dbReference type="OrthoDB" id="3504495at2"/>
<dbReference type="Gene3D" id="1.25.40.10">
    <property type="entry name" value="Tetratricopeptide repeat domain"/>
    <property type="match status" value="1"/>
</dbReference>
<dbReference type="Gene3D" id="1.10.260.40">
    <property type="entry name" value="lambda repressor-like DNA-binding domains"/>
    <property type="match status" value="1"/>
</dbReference>
<reference evidence="2 3" key="1">
    <citation type="submission" date="2018-06" db="EMBL/GenBank/DDBJ databases">
        <title>Streptomyces reniochalinae sp. nov. and Streptomyces diacarnus sp. nov. from marine sponges.</title>
        <authorList>
            <person name="Li L."/>
        </authorList>
    </citation>
    <scope>NUCLEOTIDE SEQUENCE [LARGE SCALE GENOMIC DNA]</scope>
    <source>
        <strain evidence="2 3">LHW50302</strain>
    </source>
</reference>
<comment type="caution">
    <text evidence="2">The sequence shown here is derived from an EMBL/GenBank/DDBJ whole genome shotgun (WGS) entry which is preliminary data.</text>
</comment>
<organism evidence="2 3">
    <name type="scientific">Streptomyces reniochalinae</name>
    <dbReference type="NCBI Taxonomy" id="2250578"/>
    <lineage>
        <taxon>Bacteria</taxon>
        <taxon>Bacillati</taxon>
        <taxon>Actinomycetota</taxon>
        <taxon>Actinomycetes</taxon>
        <taxon>Kitasatosporales</taxon>
        <taxon>Streptomycetaceae</taxon>
        <taxon>Streptomyces</taxon>
    </lineage>
</organism>
<dbReference type="CDD" id="cd00093">
    <property type="entry name" value="HTH_XRE"/>
    <property type="match status" value="1"/>
</dbReference>
<dbReference type="InterPro" id="IPR011990">
    <property type="entry name" value="TPR-like_helical_dom_sf"/>
</dbReference>
<protein>
    <submittedName>
        <fullName evidence="2">XRE family transcriptional regulator</fullName>
    </submittedName>
</protein>
<evidence type="ECO:0000313" key="3">
    <source>
        <dbReference type="Proteomes" id="UP000253507"/>
    </source>
</evidence>
<dbReference type="InterPro" id="IPR001387">
    <property type="entry name" value="Cro/C1-type_HTH"/>
</dbReference>